<evidence type="ECO:0000259" key="3">
    <source>
        <dbReference type="Pfam" id="PF23981"/>
    </source>
</evidence>
<feature type="domain" description="DUF7305" evidence="3">
    <location>
        <begin position="286"/>
        <end position="400"/>
    </location>
</feature>
<reference evidence="4 5" key="1">
    <citation type="submission" date="2019-02" db="EMBL/GenBank/DDBJ databases">
        <title>Deep-cultivation of Planctomycetes and their phenomic and genomic characterization uncovers novel biology.</title>
        <authorList>
            <person name="Wiegand S."/>
            <person name="Jogler M."/>
            <person name="Boedeker C."/>
            <person name="Pinto D."/>
            <person name="Vollmers J."/>
            <person name="Rivas-Marin E."/>
            <person name="Kohn T."/>
            <person name="Peeters S.H."/>
            <person name="Heuer A."/>
            <person name="Rast P."/>
            <person name="Oberbeckmann S."/>
            <person name="Bunk B."/>
            <person name="Jeske O."/>
            <person name="Meyerdierks A."/>
            <person name="Storesund J.E."/>
            <person name="Kallscheuer N."/>
            <person name="Luecker S."/>
            <person name="Lage O.M."/>
            <person name="Pohl T."/>
            <person name="Merkel B.J."/>
            <person name="Hornburger P."/>
            <person name="Mueller R.-W."/>
            <person name="Bruemmer F."/>
            <person name="Labrenz M."/>
            <person name="Spormann A.M."/>
            <person name="Op den Camp H."/>
            <person name="Overmann J."/>
            <person name="Amann R."/>
            <person name="Jetten M.S.M."/>
            <person name="Mascher T."/>
            <person name="Medema M.H."/>
            <person name="Devos D.P."/>
            <person name="Kaster A.-K."/>
            <person name="Ovreas L."/>
            <person name="Rohde M."/>
            <person name="Galperin M.Y."/>
            <person name="Jogler C."/>
        </authorList>
    </citation>
    <scope>NUCLEOTIDE SEQUENCE [LARGE SCALE GENOMIC DNA]</scope>
    <source>
        <strain evidence="4 5">Pla133</strain>
    </source>
</reference>
<evidence type="ECO:0000313" key="4">
    <source>
        <dbReference type="EMBL" id="QDU65412.1"/>
    </source>
</evidence>
<accession>A0A518BEN6</accession>
<proteinExistence type="predicted"/>
<feature type="region of interest" description="Disordered" evidence="1">
    <location>
        <begin position="479"/>
        <end position="511"/>
    </location>
</feature>
<evidence type="ECO:0000256" key="1">
    <source>
        <dbReference type="SAM" id="MobiDB-lite"/>
    </source>
</evidence>
<keyword evidence="2" id="KW-0812">Transmembrane</keyword>
<keyword evidence="5" id="KW-1185">Reference proteome</keyword>
<keyword evidence="2" id="KW-0472">Membrane</keyword>
<dbReference type="InterPro" id="IPR055729">
    <property type="entry name" value="DUF7305"/>
</dbReference>
<feature type="compositionally biased region" description="Basic and acidic residues" evidence="1">
    <location>
        <begin position="485"/>
        <end position="500"/>
    </location>
</feature>
<protein>
    <recommendedName>
        <fullName evidence="3">DUF7305 domain-containing protein</fullName>
    </recommendedName>
</protein>
<dbReference type="KEGG" id="pbap:Pla133_04770"/>
<dbReference type="Pfam" id="PF23981">
    <property type="entry name" value="DUF7305"/>
    <property type="match status" value="1"/>
</dbReference>
<dbReference type="EMBL" id="CP036287">
    <property type="protein sequence ID" value="QDU65412.1"/>
    <property type="molecule type" value="Genomic_DNA"/>
</dbReference>
<sequence>MNEGEEIDMGTQIWERNFRNAAESRRGGALVVSLVAVMSVASMSAVFLQLSHSITKRQTHSADLKRAMYLAEAGLAEAYVGLGMAKTGNVGSETQPAIFGEGLFWVEATDKGGDLIELEATAMAGSARICLGMVVERADVSVGSLGIFGTEDLTVQSGTLIDSYDSSQGTYAEQLASGQNNAEANVGSAGAVTLDGGRGGITIRGDVVPGIGERVGQTGTVTVSGSTAARSSVVALPAPDAPAPLMAAGVNHVLPVPLVVPAGTRGLENISVGAGATIVVVGPATIVTGDLTLASGAEIEFDVTDGPVELFVSGDLTVPDGALLTNSSADPTQVSVQMSKSAAGTYGAVSLGSSVVFHGSVYAPSSAVSLAAGAEFFGAVVADTLSLEPGAQLHYDLAIAEGESSLPRLANWRVVDVPGPLAASSSDPFKALGIDPSACRSPSAAHEDQWLDVDYLNDVGTPSSYSGWEKDFDWTDVSEVTSGSRDGERMTEARVEDDAKTTPPMVTPTGTPADWVADAGIGNAELTDYLVEAAPLTAGELTSALNRPPSLSSSELTEIFVASSPMRQAVLAQAVRADRLGGADLYKLAWANFPLADSVLSNAIESSAVEDAVLRQILVDHSPLSVPVMLAVTTRSVPLSTADLRLINAAQ</sequence>
<feature type="compositionally biased region" description="Low complexity" evidence="1">
    <location>
        <begin position="501"/>
        <end position="511"/>
    </location>
</feature>
<evidence type="ECO:0000256" key="2">
    <source>
        <dbReference type="SAM" id="Phobius"/>
    </source>
</evidence>
<feature type="transmembrane region" description="Helical" evidence="2">
    <location>
        <begin position="29"/>
        <end position="50"/>
    </location>
</feature>
<keyword evidence="2" id="KW-1133">Transmembrane helix</keyword>
<evidence type="ECO:0000313" key="5">
    <source>
        <dbReference type="Proteomes" id="UP000316921"/>
    </source>
</evidence>
<dbReference type="AlphaFoldDB" id="A0A518BEN6"/>
<dbReference type="Proteomes" id="UP000316921">
    <property type="component" value="Chromosome"/>
</dbReference>
<organism evidence="4 5">
    <name type="scientific">Engelhardtia mirabilis</name>
    <dbReference type="NCBI Taxonomy" id="2528011"/>
    <lineage>
        <taxon>Bacteria</taxon>
        <taxon>Pseudomonadati</taxon>
        <taxon>Planctomycetota</taxon>
        <taxon>Planctomycetia</taxon>
        <taxon>Planctomycetia incertae sedis</taxon>
        <taxon>Engelhardtia</taxon>
    </lineage>
</organism>
<name>A0A518BEN6_9BACT</name>
<gene>
    <name evidence="4" type="ORF">Pla133_04770</name>
</gene>